<comment type="caution">
    <text evidence="1">The sequence shown here is derived from an EMBL/GenBank/DDBJ whole genome shotgun (WGS) entry which is preliminary data.</text>
</comment>
<dbReference type="EMBL" id="LXQA010465547">
    <property type="protein sequence ID" value="MCI53583.1"/>
    <property type="molecule type" value="Genomic_DNA"/>
</dbReference>
<protein>
    <submittedName>
        <fullName evidence="1">Uncharacterized protein</fullName>
    </submittedName>
</protein>
<feature type="non-terminal residue" evidence="1">
    <location>
        <position position="1"/>
    </location>
</feature>
<evidence type="ECO:0000313" key="2">
    <source>
        <dbReference type="Proteomes" id="UP000265520"/>
    </source>
</evidence>
<proteinExistence type="predicted"/>
<dbReference type="AlphaFoldDB" id="A0A392SXP5"/>
<keyword evidence="2" id="KW-1185">Reference proteome</keyword>
<dbReference type="Proteomes" id="UP000265520">
    <property type="component" value="Unassembled WGS sequence"/>
</dbReference>
<name>A0A392SXP5_9FABA</name>
<sequence length="23" mass="2278">GVMFVAIVVITLALAHIAAVVVA</sequence>
<evidence type="ECO:0000313" key="1">
    <source>
        <dbReference type="EMBL" id="MCI53583.1"/>
    </source>
</evidence>
<organism evidence="1 2">
    <name type="scientific">Trifolium medium</name>
    <dbReference type="NCBI Taxonomy" id="97028"/>
    <lineage>
        <taxon>Eukaryota</taxon>
        <taxon>Viridiplantae</taxon>
        <taxon>Streptophyta</taxon>
        <taxon>Embryophyta</taxon>
        <taxon>Tracheophyta</taxon>
        <taxon>Spermatophyta</taxon>
        <taxon>Magnoliopsida</taxon>
        <taxon>eudicotyledons</taxon>
        <taxon>Gunneridae</taxon>
        <taxon>Pentapetalae</taxon>
        <taxon>rosids</taxon>
        <taxon>fabids</taxon>
        <taxon>Fabales</taxon>
        <taxon>Fabaceae</taxon>
        <taxon>Papilionoideae</taxon>
        <taxon>50 kb inversion clade</taxon>
        <taxon>NPAAA clade</taxon>
        <taxon>Hologalegina</taxon>
        <taxon>IRL clade</taxon>
        <taxon>Trifolieae</taxon>
        <taxon>Trifolium</taxon>
    </lineage>
</organism>
<accession>A0A392SXP5</accession>
<reference evidence="1 2" key="1">
    <citation type="journal article" date="2018" name="Front. Plant Sci.">
        <title>Red Clover (Trifolium pratense) and Zigzag Clover (T. medium) - A Picture of Genomic Similarities and Differences.</title>
        <authorList>
            <person name="Dluhosova J."/>
            <person name="Istvanek J."/>
            <person name="Nedelnik J."/>
            <person name="Repkova J."/>
        </authorList>
    </citation>
    <scope>NUCLEOTIDE SEQUENCE [LARGE SCALE GENOMIC DNA]</scope>
    <source>
        <strain evidence="2">cv. 10/8</strain>
        <tissue evidence="1">Leaf</tissue>
    </source>
</reference>